<name>A0A3Q0EM00_VIGRR</name>
<dbReference type="Gene3D" id="3.80.10.10">
    <property type="entry name" value="Ribonuclease Inhibitor"/>
    <property type="match status" value="2"/>
</dbReference>
<evidence type="ECO:0000256" key="1">
    <source>
        <dbReference type="ARBA" id="ARBA00022821"/>
    </source>
</evidence>
<keyword evidence="4" id="KW-1185">Reference proteome</keyword>
<dbReference type="PANTHER" id="PTHR33463">
    <property type="entry name" value="NB-ARC DOMAIN-CONTAINING PROTEIN-RELATED"/>
    <property type="match status" value="1"/>
</dbReference>
<dbReference type="InterPro" id="IPR032675">
    <property type="entry name" value="LRR_dom_sf"/>
</dbReference>
<keyword evidence="1" id="KW-0611">Plant defense</keyword>
<evidence type="ECO:0000313" key="5">
    <source>
        <dbReference type="RefSeq" id="XP_022632111.1"/>
    </source>
</evidence>
<feature type="domain" description="Disease resistance protein At4g27190-like leucine-rich repeats" evidence="3">
    <location>
        <begin position="462"/>
        <end position="566"/>
    </location>
</feature>
<dbReference type="InterPro" id="IPR050905">
    <property type="entry name" value="Plant_NBS-LRR"/>
</dbReference>
<gene>
    <name evidence="5" type="primary">LOC111240754</name>
</gene>
<dbReference type="RefSeq" id="XP_022632111.1">
    <property type="nucleotide sequence ID" value="XM_022776390.1"/>
</dbReference>
<evidence type="ECO:0000313" key="4">
    <source>
        <dbReference type="Proteomes" id="UP000087766"/>
    </source>
</evidence>
<feature type="signal peptide" evidence="2">
    <location>
        <begin position="1"/>
        <end position="26"/>
    </location>
</feature>
<evidence type="ECO:0000259" key="3">
    <source>
        <dbReference type="Pfam" id="PF23247"/>
    </source>
</evidence>
<evidence type="ECO:0000256" key="2">
    <source>
        <dbReference type="SAM" id="SignalP"/>
    </source>
</evidence>
<dbReference type="InterPro" id="IPR057135">
    <property type="entry name" value="At4g27190-like_LRR"/>
</dbReference>
<dbReference type="AlphaFoldDB" id="A0A3Q0EM00"/>
<proteinExistence type="predicted"/>
<dbReference type="KEGG" id="vra:111240754"/>
<accession>A0A3Q0EM00</accession>
<dbReference type="Pfam" id="PF23247">
    <property type="entry name" value="LRR_RPS2"/>
    <property type="match status" value="3"/>
</dbReference>
<dbReference type="SUPFAM" id="SSF52058">
    <property type="entry name" value="L domain-like"/>
    <property type="match status" value="2"/>
</dbReference>
<feature type="domain" description="Disease resistance protein At4g27190-like leucine-rich repeats" evidence="3">
    <location>
        <begin position="604"/>
        <end position="753"/>
    </location>
</feature>
<reference evidence="5" key="1">
    <citation type="submission" date="2025-08" db="UniProtKB">
        <authorList>
            <consortium name="RefSeq"/>
        </authorList>
    </citation>
    <scope>IDENTIFICATION</scope>
    <source>
        <tissue evidence="5">Leaf</tissue>
    </source>
</reference>
<sequence>MSGFSNAHCFPRLVLVVNLVLMPSVPFGSLKLPALGCIVTRGKTPPPLASAFCIPSSSVSPCSLRDCITIGTTDISPSCVAFWRVDNSVCTFLPIDPISLSLMGKAYELRCIKHDYLKSSSAAVQPERESLIYLINRPGLHEIWRGSLPIPNFCFSKLDTLIVDYCPFLSDAVLPFHLLPLLPQLKTLEVRYCDSVKTIFDVKPSTLDTLVTLPLNNLVLSNLPNLENVWNKDPPHGILCMQHLKKVKIKECESLTSVFPASVAKDLKLEDLVIEECERLAAIVAEDNTDPNLQLTLPCPYLRSLKLLRLQKFAYFYYCSHKSDIYTPLESPTEHQLPNEKCMSVGENGMKMILRGEFERKLLESLKALTLCFGSDVFGCKILEEVPNIEKLVVCDGSFKEMFSCESGNNVLQQLKVLRLEFLGELVSIGLENSWTDSFVRNLETFEVIRCWSLKNLVASTVSFSNLMCLNIYGCLSLSYLLTSSTAKRLGQLRKMKIQYCNSIEEIVSKDKSDEDEITFPKLTCLNLDWLPNLKRFYRGSLGFPSLEELSVIYCHEMITLCAGSIEACNLSQVKLDPFSKAIQLETDLNSTMRKEYLREISELRNLDLESRPGLQEIWYGSLHIPDLCFSEMATLIVDDCQFLSDAVLPFRLLPLLPKLETLEVRNCDYVKTIFDVECTTKDTLITLPLKKLTLYNLSNLKNVWNKDPHGILRIHHLRQVHVTKCKDLTSVFPTSVAKDLWNLDDLVVEDCKRLIVIVANEYDEDEEIIFEWLKVLELKRLQELRCFYAGNFTLSFPSLKEVHVIECGSMRTFSAVNKIDHLTKWYYSEDAKESDLNYGVRRTSEEEVAVIKGRLKGIKSG</sequence>
<dbReference type="SUPFAM" id="SSF52047">
    <property type="entry name" value="RNI-like"/>
    <property type="match status" value="1"/>
</dbReference>
<feature type="domain" description="Disease resistance protein At4g27190-like leucine-rich repeats" evidence="3">
    <location>
        <begin position="134"/>
        <end position="278"/>
    </location>
</feature>
<organism evidence="4 5">
    <name type="scientific">Vigna radiata var. radiata</name>
    <name type="common">Mung bean</name>
    <name type="synonym">Phaseolus aureus</name>
    <dbReference type="NCBI Taxonomy" id="3916"/>
    <lineage>
        <taxon>Eukaryota</taxon>
        <taxon>Viridiplantae</taxon>
        <taxon>Streptophyta</taxon>
        <taxon>Embryophyta</taxon>
        <taxon>Tracheophyta</taxon>
        <taxon>Spermatophyta</taxon>
        <taxon>Magnoliopsida</taxon>
        <taxon>eudicotyledons</taxon>
        <taxon>Gunneridae</taxon>
        <taxon>Pentapetalae</taxon>
        <taxon>rosids</taxon>
        <taxon>fabids</taxon>
        <taxon>Fabales</taxon>
        <taxon>Fabaceae</taxon>
        <taxon>Papilionoideae</taxon>
        <taxon>50 kb inversion clade</taxon>
        <taxon>NPAAA clade</taxon>
        <taxon>indigoferoid/millettioid clade</taxon>
        <taxon>Phaseoleae</taxon>
        <taxon>Vigna</taxon>
    </lineage>
</organism>
<feature type="chain" id="PRO_5017945246" evidence="2">
    <location>
        <begin position="27"/>
        <end position="862"/>
    </location>
</feature>
<dbReference type="Proteomes" id="UP000087766">
    <property type="component" value="Unplaced"/>
</dbReference>
<protein>
    <submittedName>
        <fullName evidence="5">Uncharacterized protein LOC111240754</fullName>
    </submittedName>
</protein>
<dbReference type="PANTHER" id="PTHR33463:SF145">
    <property type="entry name" value="NB-ARC DOMAIN-CONTAINING PROTEIN"/>
    <property type="match status" value="1"/>
</dbReference>
<dbReference type="OrthoDB" id="1435950at2759"/>
<keyword evidence="2" id="KW-0732">Signal</keyword>
<dbReference type="GeneID" id="111240754"/>